<dbReference type="PIRSF" id="PIRSF005225">
    <property type="entry name" value="LAG1_LAC1"/>
    <property type="match status" value="1"/>
</dbReference>
<keyword evidence="3 5" id="KW-1133">Transmembrane helix</keyword>
<dbReference type="PANTHER" id="PTHR12560:SF0">
    <property type="entry name" value="LD18904P"/>
    <property type="match status" value="1"/>
</dbReference>
<keyword evidence="8" id="KW-1185">Reference proteome</keyword>
<accession>A0ABQ6MUY4</accession>
<dbReference type="Proteomes" id="UP001165060">
    <property type="component" value="Unassembled WGS sequence"/>
</dbReference>
<evidence type="ECO:0000256" key="2">
    <source>
        <dbReference type="ARBA" id="ARBA00022692"/>
    </source>
</evidence>
<feature type="non-terminal residue" evidence="7">
    <location>
        <position position="302"/>
    </location>
</feature>
<name>A0ABQ6MUY4_9STRA</name>
<comment type="subcellular location">
    <subcellularLocation>
        <location evidence="1">Membrane</location>
        <topology evidence="1">Multi-pass membrane protein</topology>
    </subcellularLocation>
</comment>
<evidence type="ECO:0000256" key="5">
    <source>
        <dbReference type="SAM" id="Phobius"/>
    </source>
</evidence>
<feature type="transmembrane region" description="Helical" evidence="5">
    <location>
        <begin position="257"/>
        <end position="281"/>
    </location>
</feature>
<evidence type="ECO:0000256" key="1">
    <source>
        <dbReference type="ARBA" id="ARBA00004141"/>
    </source>
</evidence>
<gene>
    <name evidence="7" type="ORF">TeGR_g9219</name>
</gene>
<feature type="domain" description="TLC" evidence="6">
    <location>
        <begin position="60"/>
        <end position="293"/>
    </location>
</feature>
<evidence type="ECO:0000256" key="3">
    <source>
        <dbReference type="ARBA" id="ARBA00022989"/>
    </source>
</evidence>
<evidence type="ECO:0000313" key="7">
    <source>
        <dbReference type="EMBL" id="GMI33955.1"/>
    </source>
</evidence>
<proteinExistence type="predicted"/>
<feature type="transmembrane region" description="Helical" evidence="5">
    <location>
        <begin position="207"/>
        <end position="227"/>
    </location>
</feature>
<organism evidence="7 8">
    <name type="scientific">Tetraparma gracilis</name>
    <dbReference type="NCBI Taxonomy" id="2962635"/>
    <lineage>
        <taxon>Eukaryota</taxon>
        <taxon>Sar</taxon>
        <taxon>Stramenopiles</taxon>
        <taxon>Ochrophyta</taxon>
        <taxon>Bolidophyceae</taxon>
        <taxon>Parmales</taxon>
        <taxon>Triparmaceae</taxon>
        <taxon>Tetraparma</taxon>
    </lineage>
</organism>
<dbReference type="InterPro" id="IPR016439">
    <property type="entry name" value="Lag1/Lac1-like"/>
</dbReference>
<comment type="caution">
    <text evidence="7">The sequence shown here is derived from an EMBL/GenBank/DDBJ whole genome shotgun (WGS) entry which is preliminary data.</text>
</comment>
<feature type="transmembrane region" description="Helical" evidence="5">
    <location>
        <begin position="12"/>
        <end position="35"/>
    </location>
</feature>
<dbReference type="SMART" id="SM00724">
    <property type="entry name" value="TLC"/>
    <property type="match status" value="1"/>
</dbReference>
<dbReference type="EMBL" id="BRYB01001800">
    <property type="protein sequence ID" value="GMI33955.1"/>
    <property type="molecule type" value="Genomic_DNA"/>
</dbReference>
<evidence type="ECO:0000256" key="4">
    <source>
        <dbReference type="ARBA" id="ARBA00023136"/>
    </source>
</evidence>
<protein>
    <recommendedName>
        <fullName evidence="6">TLC domain-containing protein</fullName>
    </recommendedName>
</protein>
<dbReference type="Pfam" id="PF03798">
    <property type="entry name" value="TRAM_LAG1_CLN8"/>
    <property type="match status" value="1"/>
</dbReference>
<evidence type="ECO:0000313" key="8">
    <source>
        <dbReference type="Proteomes" id="UP001165060"/>
    </source>
</evidence>
<keyword evidence="2 5" id="KW-0812">Transmembrane</keyword>
<evidence type="ECO:0000259" key="6">
    <source>
        <dbReference type="SMART" id="SM00724"/>
    </source>
</evidence>
<dbReference type="InterPro" id="IPR006634">
    <property type="entry name" value="TLC-dom"/>
</dbReference>
<sequence>MPPLPYPLPLLPLLAIIPAFSLGFSLLRSVLSAFASRYARMACRRIHGPEWEASNGAKISKFGESFFKLACHSSAAGFGYARLSTADWYVSTVKIWAQQDRWVPPTAIHVYYLLQIAYNLEAFAHLLSYSVRFSRKPAAPFVTVSRLPTMRGDFKEMFVHHVCTDLLLLLSYRYQFLRIGCLILLLHDTSDVPIDIAKMCNFLKFKAATAFFFFLIVVFWIWQRIYLFPSKVLYSVMFETTTDLVPDRPEYYDPATFWYKFVKTGFSVLLIALYLLHIFWLHTFVKMGYALVFKGETHDLSV</sequence>
<keyword evidence="4 5" id="KW-0472">Membrane</keyword>
<reference evidence="7 8" key="1">
    <citation type="journal article" date="2023" name="Commun. Biol.">
        <title>Genome analysis of Parmales, the sister group of diatoms, reveals the evolutionary specialization of diatoms from phago-mixotrophs to photoautotrophs.</title>
        <authorList>
            <person name="Ban H."/>
            <person name="Sato S."/>
            <person name="Yoshikawa S."/>
            <person name="Yamada K."/>
            <person name="Nakamura Y."/>
            <person name="Ichinomiya M."/>
            <person name="Sato N."/>
            <person name="Blanc-Mathieu R."/>
            <person name="Endo H."/>
            <person name="Kuwata A."/>
            <person name="Ogata H."/>
        </authorList>
    </citation>
    <scope>NUCLEOTIDE SEQUENCE [LARGE SCALE GENOMIC DNA]</scope>
</reference>
<dbReference type="PANTHER" id="PTHR12560">
    <property type="entry name" value="LONGEVITY ASSURANCE FACTOR 1 LAG1"/>
    <property type="match status" value="1"/>
</dbReference>